<feature type="transmembrane region" description="Helical" evidence="1">
    <location>
        <begin position="724"/>
        <end position="744"/>
    </location>
</feature>
<protein>
    <submittedName>
        <fullName evidence="4">Inter-alpha-trypsin inhibitor domain protein</fullName>
    </submittedName>
</protein>
<dbReference type="InterPro" id="IPR036465">
    <property type="entry name" value="vWFA_dom_sf"/>
</dbReference>
<reference evidence="5" key="1">
    <citation type="submission" date="2017-12" db="EMBL/GenBank/DDBJ databases">
        <authorList>
            <person name="Diaz M."/>
        </authorList>
    </citation>
    <scope>NUCLEOTIDE SEQUENCE [LARGE SCALE GENOMIC DNA]</scope>
    <source>
        <strain evidence="5">FI11154</strain>
    </source>
</reference>
<keyword evidence="1" id="KW-0472">Membrane</keyword>
<dbReference type="PANTHER" id="PTHR45737">
    <property type="entry name" value="VON WILLEBRAND FACTOR A DOMAIN-CONTAINING PROTEIN 5A"/>
    <property type="match status" value="1"/>
</dbReference>
<dbReference type="SMART" id="SM00327">
    <property type="entry name" value="VWA"/>
    <property type="match status" value="1"/>
</dbReference>
<proteinExistence type="predicted"/>
<keyword evidence="1" id="KW-1133">Transmembrane helix</keyword>
<dbReference type="InterPro" id="IPR013694">
    <property type="entry name" value="VIT"/>
</dbReference>
<dbReference type="InterPro" id="IPR022440">
    <property type="entry name" value="CHP03788"/>
</dbReference>
<dbReference type="Pfam" id="PF13768">
    <property type="entry name" value="VWA_3"/>
    <property type="match status" value="1"/>
</dbReference>
<dbReference type="SUPFAM" id="SSF53300">
    <property type="entry name" value="vWA-like"/>
    <property type="match status" value="1"/>
</dbReference>
<dbReference type="RefSeq" id="WP_244597119.1">
    <property type="nucleotide sequence ID" value="NZ_OOFM01000004.1"/>
</dbReference>
<evidence type="ECO:0000259" key="2">
    <source>
        <dbReference type="PROSITE" id="PS50234"/>
    </source>
</evidence>
<sequence length="754" mass="81114">MHTAITVSHQGTGEIFSSVLPVSLVRECNFASALGVILAPAFTPLQARAETSAFVSPNEMESGSLLMQTEQAGQYVEAPRLATDVDITVSGPTARARLTQAFENPTDGWVEALYVFPLPEDSAVHSLKLIIGNRVVVADIKGKQAARAIYEKARSEGKKTALVEQQRFNVFTNAVANIGPHEKVVVQIEYQQAVRLADNRFSLRVPLVVAPRYNPQDKAAIDQRAKLNGGWGQSAASTTQNTQAAPIDTALIGPDSARTNPVTLAIKLDAGFRVDGLKSLYHPVKIDRLNGDARQITLQGDAIADRDFVLEWSAAASNTPTVGLFRERVGKEDFVLAYVTPPVLAPARKTGREIVFVIDNSGSMGGTSMVQAKASLDYALSRLEPNDHFNVIRFDDTMTKFFPDSVAATGENVAAARSFVGQLEAAGGTEMLPPLHAALDDSHQSKGLRQIVFLTDGEVSNELELLDTIAARRGRSRIFMVGIGSAPNSYLVNRAAELGRGSFAHIGSAAEVDERMRALFDKLENPAVTDIRAAFTEKNVSLTPTLLPDLYRGEPLVIAARMGKATGELTVSGMVGDHPWTVTLPLDQASHAEGISKIWARRKIDDAEVAATLGEINQDAADARILRLALDHHLVTRLTSLIAVDVTPSRAANIPLTKADIPLHLPAGWDYRTLLGISATRDANAGQPTDSENADWSGVDSKAEEIAPTLPVPSLPLPQTATPATLLMLQGLLAVLIGALLFWFTRREKAGSHE</sequence>
<dbReference type="PROSITE" id="PS51468">
    <property type="entry name" value="VIT"/>
    <property type="match status" value="1"/>
</dbReference>
<evidence type="ECO:0000313" key="5">
    <source>
        <dbReference type="Proteomes" id="UP000246073"/>
    </source>
</evidence>
<feature type="domain" description="VWFA" evidence="2">
    <location>
        <begin position="353"/>
        <end position="523"/>
    </location>
</feature>
<dbReference type="SMART" id="SM00609">
    <property type="entry name" value="VIT"/>
    <property type="match status" value="1"/>
</dbReference>
<dbReference type="InterPro" id="IPR002035">
    <property type="entry name" value="VWF_A"/>
</dbReference>
<dbReference type="Proteomes" id="UP000246073">
    <property type="component" value="Unassembled WGS sequence"/>
</dbReference>
<evidence type="ECO:0000259" key="3">
    <source>
        <dbReference type="PROSITE" id="PS51468"/>
    </source>
</evidence>
<dbReference type="Pfam" id="PF08487">
    <property type="entry name" value="VIT"/>
    <property type="match status" value="1"/>
</dbReference>
<feature type="domain" description="VIT" evidence="3">
    <location>
        <begin position="64"/>
        <end position="192"/>
    </location>
</feature>
<name>A0A2P9HFE9_9HYPH</name>
<dbReference type="AlphaFoldDB" id="A0A2P9HFE9"/>
<keyword evidence="1" id="KW-0812">Transmembrane</keyword>
<dbReference type="Gene3D" id="3.40.50.410">
    <property type="entry name" value="von Willebrand factor, type A domain"/>
    <property type="match status" value="1"/>
</dbReference>
<dbReference type="NCBIfam" id="TIGR03788">
    <property type="entry name" value="marine_srt_targ"/>
    <property type="match status" value="1"/>
</dbReference>
<dbReference type="EMBL" id="OOFM01000004">
    <property type="protein sequence ID" value="SPL62833.1"/>
    <property type="molecule type" value="Genomic_DNA"/>
</dbReference>
<evidence type="ECO:0000313" key="4">
    <source>
        <dbReference type="EMBL" id="SPL62833.1"/>
    </source>
</evidence>
<evidence type="ECO:0000256" key="1">
    <source>
        <dbReference type="SAM" id="Phobius"/>
    </source>
</evidence>
<dbReference type="PROSITE" id="PS50234">
    <property type="entry name" value="VWFA"/>
    <property type="match status" value="1"/>
</dbReference>
<dbReference type="PANTHER" id="PTHR45737:SF6">
    <property type="entry name" value="VON WILLEBRAND FACTOR A DOMAIN-CONTAINING PROTEIN 5A"/>
    <property type="match status" value="1"/>
</dbReference>
<organism evidence="4 5">
    <name type="scientific">Ochrobactrum soli</name>
    <dbReference type="NCBI Taxonomy" id="2448455"/>
    <lineage>
        <taxon>Bacteria</taxon>
        <taxon>Pseudomonadati</taxon>
        <taxon>Pseudomonadota</taxon>
        <taxon>Alphaproteobacteria</taxon>
        <taxon>Hyphomicrobiales</taxon>
        <taxon>Brucellaceae</taxon>
        <taxon>Brucella/Ochrobactrum group</taxon>
        <taxon>Ochrobactrum</taxon>
    </lineage>
</organism>
<accession>A0A2P9HFE9</accession>
<gene>
    <name evidence="4" type="ORF">OHAE_2765</name>
</gene>
<dbReference type="CDD" id="cd01461">
    <property type="entry name" value="vWA_interalpha_trypsin_inhibitor"/>
    <property type="match status" value="1"/>
</dbReference>